<sequence>MFIPQSLQGHRPSRSSSSISLCKSSTTLTTITFGKTTRFIQCRHDAYYLLVPSAYAFPFKFRLPDPSYRIIFGVDVRTSAWQRQFLRHALDLRLRGLDMDLDLALDGGGRLSAEDCWMGGLGSRSYFFRRRRPRTRFFLIRRLRYATRQFGFLWIRYLALHRLPSDTLQAPWTLSYCEIFGVDVRTLVGFLRHALDLRSGFLVSQEILCRRANV</sequence>
<gene>
    <name evidence="1" type="ORF">BDN72DRAFT_842356</name>
</gene>
<keyword evidence="2" id="KW-1185">Reference proteome</keyword>
<evidence type="ECO:0000313" key="1">
    <source>
        <dbReference type="EMBL" id="TFK67972.1"/>
    </source>
</evidence>
<evidence type="ECO:0000313" key="2">
    <source>
        <dbReference type="Proteomes" id="UP000308600"/>
    </source>
</evidence>
<dbReference type="Proteomes" id="UP000308600">
    <property type="component" value="Unassembled WGS sequence"/>
</dbReference>
<reference evidence="1 2" key="1">
    <citation type="journal article" date="2019" name="Nat. Ecol. Evol.">
        <title>Megaphylogeny resolves global patterns of mushroom evolution.</title>
        <authorList>
            <person name="Varga T."/>
            <person name="Krizsan K."/>
            <person name="Foldi C."/>
            <person name="Dima B."/>
            <person name="Sanchez-Garcia M."/>
            <person name="Sanchez-Ramirez S."/>
            <person name="Szollosi G.J."/>
            <person name="Szarkandi J.G."/>
            <person name="Papp V."/>
            <person name="Albert L."/>
            <person name="Andreopoulos W."/>
            <person name="Angelini C."/>
            <person name="Antonin V."/>
            <person name="Barry K.W."/>
            <person name="Bougher N.L."/>
            <person name="Buchanan P."/>
            <person name="Buyck B."/>
            <person name="Bense V."/>
            <person name="Catcheside P."/>
            <person name="Chovatia M."/>
            <person name="Cooper J."/>
            <person name="Damon W."/>
            <person name="Desjardin D."/>
            <person name="Finy P."/>
            <person name="Geml J."/>
            <person name="Haridas S."/>
            <person name="Hughes K."/>
            <person name="Justo A."/>
            <person name="Karasinski D."/>
            <person name="Kautmanova I."/>
            <person name="Kiss B."/>
            <person name="Kocsube S."/>
            <person name="Kotiranta H."/>
            <person name="LaButti K.M."/>
            <person name="Lechner B.E."/>
            <person name="Liimatainen K."/>
            <person name="Lipzen A."/>
            <person name="Lukacs Z."/>
            <person name="Mihaltcheva S."/>
            <person name="Morgado L.N."/>
            <person name="Niskanen T."/>
            <person name="Noordeloos M.E."/>
            <person name="Ohm R.A."/>
            <person name="Ortiz-Santana B."/>
            <person name="Ovrebo C."/>
            <person name="Racz N."/>
            <person name="Riley R."/>
            <person name="Savchenko A."/>
            <person name="Shiryaev A."/>
            <person name="Soop K."/>
            <person name="Spirin V."/>
            <person name="Szebenyi C."/>
            <person name="Tomsovsky M."/>
            <person name="Tulloss R.E."/>
            <person name="Uehling J."/>
            <person name="Grigoriev I.V."/>
            <person name="Vagvolgyi C."/>
            <person name="Papp T."/>
            <person name="Martin F.M."/>
            <person name="Miettinen O."/>
            <person name="Hibbett D.S."/>
            <person name="Nagy L.G."/>
        </authorList>
    </citation>
    <scope>NUCLEOTIDE SEQUENCE [LARGE SCALE GENOMIC DNA]</scope>
    <source>
        <strain evidence="1 2">NL-1719</strain>
    </source>
</reference>
<protein>
    <submittedName>
        <fullName evidence="1">Uncharacterized protein</fullName>
    </submittedName>
</protein>
<accession>A0ACD3AST0</accession>
<name>A0ACD3AST0_9AGAR</name>
<organism evidence="1 2">
    <name type="scientific">Pluteus cervinus</name>
    <dbReference type="NCBI Taxonomy" id="181527"/>
    <lineage>
        <taxon>Eukaryota</taxon>
        <taxon>Fungi</taxon>
        <taxon>Dikarya</taxon>
        <taxon>Basidiomycota</taxon>
        <taxon>Agaricomycotina</taxon>
        <taxon>Agaricomycetes</taxon>
        <taxon>Agaricomycetidae</taxon>
        <taxon>Agaricales</taxon>
        <taxon>Pluteineae</taxon>
        <taxon>Pluteaceae</taxon>
        <taxon>Pluteus</taxon>
    </lineage>
</organism>
<dbReference type="EMBL" id="ML208362">
    <property type="protein sequence ID" value="TFK67972.1"/>
    <property type="molecule type" value="Genomic_DNA"/>
</dbReference>
<proteinExistence type="predicted"/>